<dbReference type="GO" id="GO:0030170">
    <property type="term" value="F:pyridoxal phosphate binding"/>
    <property type="evidence" value="ECO:0007669"/>
    <property type="project" value="TreeGrafter"/>
</dbReference>
<dbReference type="PANTHER" id="PTHR43050:SF1">
    <property type="entry name" value="SERINE RACEMASE"/>
    <property type="match status" value="1"/>
</dbReference>
<comment type="cofactor">
    <cofactor evidence="1">
        <name>pyridoxal 5'-phosphate</name>
        <dbReference type="ChEBI" id="CHEBI:597326"/>
    </cofactor>
</comment>
<evidence type="ECO:0000256" key="3">
    <source>
        <dbReference type="ARBA" id="ARBA00022898"/>
    </source>
</evidence>
<evidence type="ECO:0000313" key="7">
    <source>
        <dbReference type="Proteomes" id="UP000075787"/>
    </source>
</evidence>
<organism evidence="6 7">
    <name type="scientific">Tistrella mobilis</name>
    <dbReference type="NCBI Taxonomy" id="171437"/>
    <lineage>
        <taxon>Bacteria</taxon>
        <taxon>Pseudomonadati</taxon>
        <taxon>Pseudomonadota</taxon>
        <taxon>Alphaproteobacteria</taxon>
        <taxon>Geminicoccales</taxon>
        <taxon>Geminicoccaceae</taxon>
        <taxon>Tistrella</taxon>
    </lineage>
</organism>
<dbReference type="PANTHER" id="PTHR43050">
    <property type="entry name" value="SERINE / THREONINE RACEMASE FAMILY MEMBER"/>
    <property type="match status" value="1"/>
</dbReference>
<name>A0A162KSV3_9PROT</name>
<dbReference type="EMBL" id="LPZR01000164">
    <property type="protein sequence ID" value="KYO52008.1"/>
    <property type="molecule type" value="Genomic_DNA"/>
</dbReference>
<dbReference type="Gene3D" id="3.40.50.1100">
    <property type="match status" value="2"/>
</dbReference>
<dbReference type="FunFam" id="3.40.50.1100:FF:000005">
    <property type="entry name" value="Threonine dehydratase catabolic"/>
    <property type="match status" value="1"/>
</dbReference>
<feature type="domain" description="Tryptophan synthase beta chain-like PALP" evidence="5">
    <location>
        <begin position="23"/>
        <end position="314"/>
    </location>
</feature>
<evidence type="ECO:0000256" key="4">
    <source>
        <dbReference type="ARBA" id="ARBA00023239"/>
    </source>
</evidence>
<keyword evidence="4" id="KW-0456">Lyase</keyword>
<dbReference type="OrthoDB" id="9811476at2"/>
<evidence type="ECO:0000256" key="2">
    <source>
        <dbReference type="ARBA" id="ARBA00010869"/>
    </source>
</evidence>
<dbReference type="Pfam" id="PF00291">
    <property type="entry name" value="PALP"/>
    <property type="match status" value="1"/>
</dbReference>
<dbReference type="SUPFAM" id="SSF53686">
    <property type="entry name" value="Tryptophan synthase beta subunit-like PLP-dependent enzymes"/>
    <property type="match status" value="1"/>
</dbReference>
<dbReference type="GeneID" id="97241682"/>
<comment type="caution">
    <text evidence="6">The sequence shown here is derived from an EMBL/GenBank/DDBJ whole genome shotgun (WGS) entry which is preliminary data.</text>
</comment>
<dbReference type="GO" id="GO:0018114">
    <property type="term" value="F:threonine racemase activity"/>
    <property type="evidence" value="ECO:0007669"/>
    <property type="project" value="TreeGrafter"/>
</dbReference>
<reference evidence="6 7" key="1">
    <citation type="submission" date="2015-12" db="EMBL/GenBank/DDBJ databases">
        <title>Genome sequence of Tistrella mobilis MCCC 1A02139.</title>
        <authorList>
            <person name="Lu L."/>
            <person name="Lai Q."/>
            <person name="Shao Z."/>
            <person name="Qian P."/>
        </authorList>
    </citation>
    <scope>NUCLEOTIDE SEQUENCE [LARGE SCALE GENOMIC DNA]</scope>
    <source>
        <strain evidence="6 7">MCCC 1A02139</strain>
    </source>
</reference>
<sequence length="329" mass="33945">MTGLAIGIEDVRAAAARLEGVAHRTPVLTSATADAMTGARLFFKPENLQRMGAFKFRGAYNALAKLKAEPRPPRGVVAFSSGNHAQAVALAGRLLGLETVIVMPSDAPLIKRQATEGYGGEVVAYDRYTQDREAIGREIAEERGLVLIPPFDHADVMAGQGTAALELLQDVMAMPDAGGLDLLFVCVGGGGLISGSAVVAAALQPGCRVIGVEPAAGDDVRRSLAAGEIVSIPTPQTIADGAQTAAPGRLTFPVIRALVDQVITVEDAALVEAMRFFAGRMKLVVEPTGCLAAAGAFSGAIDIHGQRVGVILSGGNVDLGRFAELIGQG</sequence>
<dbReference type="GO" id="GO:0070179">
    <property type="term" value="P:D-serine biosynthetic process"/>
    <property type="evidence" value="ECO:0007669"/>
    <property type="project" value="TreeGrafter"/>
</dbReference>
<proteinExistence type="inferred from homology"/>
<dbReference type="RefSeq" id="WP_062765278.1">
    <property type="nucleotide sequence ID" value="NZ_CP121045.1"/>
</dbReference>
<dbReference type="FunFam" id="3.40.50.1100:FF:000007">
    <property type="entry name" value="L-threonine dehydratase catabolic TdcB"/>
    <property type="match status" value="1"/>
</dbReference>
<dbReference type="GO" id="GO:0030378">
    <property type="term" value="F:serine racemase activity"/>
    <property type="evidence" value="ECO:0007669"/>
    <property type="project" value="TreeGrafter"/>
</dbReference>
<comment type="similarity">
    <text evidence="2">Belongs to the serine/threonine dehydratase family.</text>
</comment>
<dbReference type="GO" id="GO:0000287">
    <property type="term" value="F:magnesium ion binding"/>
    <property type="evidence" value="ECO:0007669"/>
    <property type="project" value="TreeGrafter"/>
</dbReference>
<accession>A0A162KSV3</accession>
<dbReference type="InterPro" id="IPR036052">
    <property type="entry name" value="TrpB-like_PALP_sf"/>
</dbReference>
<dbReference type="NCBIfam" id="NF005454">
    <property type="entry name" value="PRK07048.1"/>
    <property type="match status" value="1"/>
</dbReference>
<evidence type="ECO:0000313" key="6">
    <source>
        <dbReference type="EMBL" id="KYO52008.1"/>
    </source>
</evidence>
<dbReference type="GO" id="GO:0003941">
    <property type="term" value="F:L-serine ammonia-lyase activity"/>
    <property type="evidence" value="ECO:0007669"/>
    <property type="project" value="TreeGrafter"/>
</dbReference>
<gene>
    <name evidence="6" type="ORF">AUP44_07325</name>
</gene>
<evidence type="ECO:0000259" key="5">
    <source>
        <dbReference type="Pfam" id="PF00291"/>
    </source>
</evidence>
<dbReference type="AlphaFoldDB" id="A0A162KSV3"/>
<evidence type="ECO:0000256" key="1">
    <source>
        <dbReference type="ARBA" id="ARBA00001933"/>
    </source>
</evidence>
<dbReference type="CDD" id="cd01562">
    <property type="entry name" value="Thr-dehyd"/>
    <property type="match status" value="1"/>
</dbReference>
<dbReference type="GO" id="GO:0005524">
    <property type="term" value="F:ATP binding"/>
    <property type="evidence" value="ECO:0007669"/>
    <property type="project" value="TreeGrafter"/>
</dbReference>
<dbReference type="InterPro" id="IPR001926">
    <property type="entry name" value="TrpB-like_PALP"/>
</dbReference>
<dbReference type="Proteomes" id="UP000075787">
    <property type="component" value="Unassembled WGS sequence"/>
</dbReference>
<protein>
    <submittedName>
        <fullName evidence="6">Serine dehydratase</fullName>
    </submittedName>
</protein>
<keyword evidence="3" id="KW-0663">Pyridoxal phosphate</keyword>